<feature type="transmembrane region" description="Helical" evidence="1">
    <location>
        <begin position="153"/>
        <end position="173"/>
    </location>
</feature>
<keyword evidence="1" id="KW-1133">Transmembrane helix</keyword>
<proteinExistence type="predicted"/>
<gene>
    <name evidence="3" type="ORF">H9716_08730</name>
</gene>
<evidence type="ECO:0000259" key="2">
    <source>
        <dbReference type="Pfam" id="PF07670"/>
    </source>
</evidence>
<dbReference type="PANTHER" id="PTHR35793:SF2">
    <property type="entry name" value="INNER MEMBRANE PROTEIN YJIG"/>
    <property type="match status" value="1"/>
</dbReference>
<feature type="domain" description="Nucleoside transporter/FeoB GTPase Gate" evidence="2">
    <location>
        <begin position="46"/>
        <end position="146"/>
    </location>
</feature>
<name>A0A9D2L8E4_9FIRM</name>
<sequence>MRFLMFLSQAITPLLVFYILGFAVLSRRPVMDDFLDGAKEGMRTVARLLPTLVGLMTAVAVWRSSGFLDFLCGLLAEPARFLHIPAQIMPVALVRLVSNSAAVSLVLDLFQKYGPDSPLGLTASILMSSTETVLYCISVYFGSAGITRIRYTLAGGLLATAVGMGASIVLAGWMGG</sequence>
<organism evidence="3 4">
    <name type="scientific">Candidatus Enterocloster faecavium</name>
    <dbReference type="NCBI Taxonomy" id="2838560"/>
    <lineage>
        <taxon>Bacteria</taxon>
        <taxon>Bacillati</taxon>
        <taxon>Bacillota</taxon>
        <taxon>Clostridia</taxon>
        <taxon>Lachnospirales</taxon>
        <taxon>Lachnospiraceae</taxon>
        <taxon>Enterocloster</taxon>
    </lineage>
</organism>
<dbReference type="InterPro" id="IPR011642">
    <property type="entry name" value="Gate_dom"/>
</dbReference>
<dbReference type="Pfam" id="PF07670">
    <property type="entry name" value="Gate"/>
    <property type="match status" value="1"/>
</dbReference>
<dbReference type="InterPro" id="IPR052549">
    <property type="entry name" value="SpmB"/>
</dbReference>
<dbReference type="AlphaFoldDB" id="A0A9D2L8E4"/>
<feature type="transmembrane region" description="Helical" evidence="1">
    <location>
        <begin position="45"/>
        <end position="64"/>
    </location>
</feature>
<evidence type="ECO:0000313" key="4">
    <source>
        <dbReference type="Proteomes" id="UP000886804"/>
    </source>
</evidence>
<evidence type="ECO:0000256" key="1">
    <source>
        <dbReference type="SAM" id="Phobius"/>
    </source>
</evidence>
<reference evidence="3" key="2">
    <citation type="submission" date="2021-04" db="EMBL/GenBank/DDBJ databases">
        <authorList>
            <person name="Gilroy R."/>
        </authorList>
    </citation>
    <scope>NUCLEOTIDE SEQUENCE</scope>
    <source>
        <strain evidence="3">CHK188-4685</strain>
    </source>
</reference>
<feature type="transmembrane region" description="Helical" evidence="1">
    <location>
        <begin position="119"/>
        <end position="141"/>
    </location>
</feature>
<dbReference type="GO" id="GO:0005886">
    <property type="term" value="C:plasma membrane"/>
    <property type="evidence" value="ECO:0007669"/>
    <property type="project" value="TreeGrafter"/>
</dbReference>
<comment type="caution">
    <text evidence="3">The sequence shown here is derived from an EMBL/GenBank/DDBJ whole genome shotgun (WGS) entry which is preliminary data.</text>
</comment>
<keyword evidence="1" id="KW-0812">Transmembrane</keyword>
<reference evidence="3" key="1">
    <citation type="journal article" date="2021" name="PeerJ">
        <title>Extensive microbial diversity within the chicken gut microbiome revealed by metagenomics and culture.</title>
        <authorList>
            <person name="Gilroy R."/>
            <person name="Ravi A."/>
            <person name="Getino M."/>
            <person name="Pursley I."/>
            <person name="Horton D.L."/>
            <person name="Alikhan N.F."/>
            <person name="Baker D."/>
            <person name="Gharbi K."/>
            <person name="Hall N."/>
            <person name="Watson M."/>
            <person name="Adriaenssens E.M."/>
            <person name="Foster-Nyarko E."/>
            <person name="Jarju S."/>
            <person name="Secka A."/>
            <person name="Antonio M."/>
            <person name="Oren A."/>
            <person name="Chaudhuri R.R."/>
            <person name="La Ragione R."/>
            <person name="Hildebrand F."/>
            <person name="Pallen M.J."/>
        </authorList>
    </citation>
    <scope>NUCLEOTIDE SEQUENCE</scope>
    <source>
        <strain evidence="3">CHK188-4685</strain>
    </source>
</reference>
<dbReference type="PANTHER" id="PTHR35793">
    <property type="entry name" value="INNER MEMBRANE PROTEIN YJIG"/>
    <property type="match status" value="1"/>
</dbReference>
<accession>A0A9D2L8E4</accession>
<dbReference type="EMBL" id="DWYS01000103">
    <property type="protein sequence ID" value="HJB07932.1"/>
    <property type="molecule type" value="Genomic_DNA"/>
</dbReference>
<protein>
    <submittedName>
        <fullName evidence="3">Spore maturation protein</fullName>
    </submittedName>
</protein>
<dbReference type="Proteomes" id="UP000886804">
    <property type="component" value="Unassembled WGS sequence"/>
</dbReference>
<feature type="transmembrane region" description="Helical" evidence="1">
    <location>
        <begin position="6"/>
        <end position="25"/>
    </location>
</feature>
<keyword evidence="1" id="KW-0472">Membrane</keyword>
<evidence type="ECO:0000313" key="3">
    <source>
        <dbReference type="EMBL" id="HJB07932.1"/>
    </source>
</evidence>